<name>A0AAD7XKF8_9STRA</name>
<proteinExistence type="predicted"/>
<feature type="domain" description="Helicase ATP-binding" evidence="4">
    <location>
        <begin position="564"/>
        <end position="732"/>
    </location>
</feature>
<dbReference type="Gene3D" id="3.40.50.300">
    <property type="entry name" value="P-loop containing nucleotide triphosphate hydrolases"/>
    <property type="match status" value="2"/>
</dbReference>
<dbReference type="GO" id="GO:0004386">
    <property type="term" value="F:helicase activity"/>
    <property type="evidence" value="ECO:0007669"/>
    <property type="project" value="TreeGrafter"/>
</dbReference>
<reference evidence="6" key="1">
    <citation type="submission" date="2023-01" db="EMBL/GenBank/DDBJ databases">
        <title>Metagenome sequencing of chrysophaentin producing Chrysophaeum taylorii.</title>
        <authorList>
            <person name="Davison J."/>
            <person name="Bewley C."/>
        </authorList>
    </citation>
    <scope>NUCLEOTIDE SEQUENCE</scope>
    <source>
        <strain evidence="6">NIES-1699</strain>
    </source>
</reference>
<dbReference type="CDD" id="cd17917">
    <property type="entry name" value="DEXHc_RHA-like"/>
    <property type="match status" value="1"/>
</dbReference>
<evidence type="ECO:0000259" key="4">
    <source>
        <dbReference type="PROSITE" id="PS51192"/>
    </source>
</evidence>
<comment type="caution">
    <text evidence="6">The sequence shown here is derived from an EMBL/GenBank/DDBJ whole genome shotgun (WGS) entry which is preliminary data.</text>
</comment>
<evidence type="ECO:0000259" key="5">
    <source>
        <dbReference type="PROSITE" id="PS51194"/>
    </source>
</evidence>
<organism evidence="6 7">
    <name type="scientific">Chrysophaeum taylorii</name>
    <dbReference type="NCBI Taxonomy" id="2483200"/>
    <lineage>
        <taxon>Eukaryota</taxon>
        <taxon>Sar</taxon>
        <taxon>Stramenopiles</taxon>
        <taxon>Ochrophyta</taxon>
        <taxon>Pelagophyceae</taxon>
        <taxon>Pelagomonadales</taxon>
        <taxon>Pelagomonadaceae</taxon>
        <taxon>Chrysophaeum</taxon>
    </lineage>
</organism>
<evidence type="ECO:0000256" key="1">
    <source>
        <dbReference type="ARBA" id="ARBA00022741"/>
    </source>
</evidence>
<dbReference type="PANTHER" id="PTHR18934">
    <property type="entry name" value="ATP-DEPENDENT RNA HELICASE"/>
    <property type="match status" value="1"/>
</dbReference>
<dbReference type="SMART" id="SM00847">
    <property type="entry name" value="HA2"/>
    <property type="match status" value="1"/>
</dbReference>
<dbReference type="SUPFAM" id="SSF52540">
    <property type="entry name" value="P-loop containing nucleoside triphosphate hydrolases"/>
    <property type="match status" value="1"/>
</dbReference>
<dbReference type="InterPro" id="IPR007502">
    <property type="entry name" value="Helicase-assoc_dom"/>
</dbReference>
<keyword evidence="1" id="KW-0547">Nucleotide-binding</keyword>
<dbReference type="Pfam" id="PF00270">
    <property type="entry name" value="DEAD"/>
    <property type="match status" value="1"/>
</dbReference>
<dbReference type="EMBL" id="JAQMWT010000289">
    <property type="protein sequence ID" value="KAJ8606176.1"/>
    <property type="molecule type" value="Genomic_DNA"/>
</dbReference>
<dbReference type="GO" id="GO:0005524">
    <property type="term" value="F:ATP binding"/>
    <property type="evidence" value="ECO:0007669"/>
    <property type="project" value="UniProtKB-KW"/>
</dbReference>
<feature type="compositionally biased region" description="Basic and acidic residues" evidence="3">
    <location>
        <begin position="448"/>
        <end position="457"/>
    </location>
</feature>
<dbReference type="CDD" id="cd18791">
    <property type="entry name" value="SF2_C_RHA"/>
    <property type="match status" value="1"/>
</dbReference>
<dbReference type="Pfam" id="PF04408">
    <property type="entry name" value="WHD_HA2"/>
    <property type="match status" value="1"/>
</dbReference>
<accession>A0AAD7XKF8</accession>
<feature type="region of interest" description="Disordered" evidence="3">
    <location>
        <begin position="203"/>
        <end position="254"/>
    </location>
</feature>
<dbReference type="PANTHER" id="PTHR18934:SF145">
    <property type="entry name" value="ATP-DEPENDENT RNA HELICASE DHX57-RELATED"/>
    <property type="match status" value="1"/>
</dbReference>
<feature type="compositionally biased region" description="Acidic residues" evidence="3">
    <location>
        <begin position="461"/>
        <end position="482"/>
    </location>
</feature>
<dbReference type="Proteomes" id="UP001230188">
    <property type="component" value="Unassembled WGS sequence"/>
</dbReference>
<feature type="region of interest" description="Disordered" evidence="3">
    <location>
        <begin position="321"/>
        <end position="348"/>
    </location>
</feature>
<feature type="compositionally biased region" description="Acidic residues" evidence="3">
    <location>
        <begin position="145"/>
        <end position="162"/>
    </location>
</feature>
<dbReference type="SMART" id="SM00490">
    <property type="entry name" value="HELICc"/>
    <property type="match status" value="1"/>
</dbReference>
<feature type="region of interest" description="Disordered" evidence="3">
    <location>
        <begin position="443"/>
        <end position="529"/>
    </location>
</feature>
<evidence type="ECO:0000313" key="6">
    <source>
        <dbReference type="EMBL" id="KAJ8606176.1"/>
    </source>
</evidence>
<evidence type="ECO:0008006" key="8">
    <source>
        <dbReference type="Google" id="ProtNLM"/>
    </source>
</evidence>
<dbReference type="Pfam" id="PF00271">
    <property type="entry name" value="Helicase_C"/>
    <property type="match status" value="1"/>
</dbReference>
<feature type="domain" description="Helicase C-terminal" evidence="5">
    <location>
        <begin position="772"/>
        <end position="956"/>
    </location>
</feature>
<dbReference type="PROSITE" id="PS51194">
    <property type="entry name" value="HELICASE_CTER"/>
    <property type="match status" value="1"/>
</dbReference>
<dbReference type="InterPro" id="IPR011545">
    <property type="entry name" value="DEAD/DEAH_box_helicase_dom"/>
</dbReference>
<dbReference type="SMART" id="SM00487">
    <property type="entry name" value="DEXDc"/>
    <property type="match status" value="1"/>
</dbReference>
<dbReference type="InterPro" id="IPR027417">
    <property type="entry name" value="P-loop_NTPase"/>
</dbReference>
<dbReference type="PROSITE" id="PS51192">
    <property type="entry name" value="HELICASE_ATP_BIND_1"/>
    <property type="match status" value="1"/>
</dbReference>
<dbReference type="InterPro" id="IPR014001">
    <property type="entry name" value="Helicase_ATP-bd"/>
</dbReference>
<dbReference type="InterPro" id="IPR001650">
    <property type="entry name" value="Helicase_C-like"/>
</dbReference>
<keyword evidence="2" id="KW-0067">ATP-binding</keyword>
<feature type="compositionally biased region" description="Basic and acidic residues" evidence="3">
    <location>
        <begin position="496"/>
        <end position="511"/>
    </location>
</feature>
<evidence type="ECO:0000256" key="2">
    <source>
        <dbReference type="ARBA" id="ARBA00022840"/>
    </source>
</evidence>
<keyword evidence="7" id="KW-1185">Reference proteome</keyword>
<dbReference type="GO" id="GO:0003723">
    <property type="term" value="F:RNA binding"/>
    <property type="evidence" value="ECO:0007669"/>
    <property type="project" value="TreeGrafter"/>
</dbReference>
<sequence>MACEAIRELLAVGEASGSRRRIAATLAEKSSRRALFSAADELRALGFDERTLLRGLAAAVSRNGVKPGLSAAALDWLCARLSADELPPVLREDIVEATAAKPASADAIQVVVAKKPSPDEEEEEEEEDDTYKAFALRYCERLAEDEELGDAEVEEEEEESREELDAKRREHRTALNKARASGKGKDAVEALGREIATLVRRIQDEDDAAARPDVVESSSPSSPSNNEKVSAAAARPAEEAAGPEENSSDDEWDTSLLEREDVDEEVLASYRAMHPVVRAAKMSWSGATPRQKLEQWCRERGNPRPSYEAASKTATRCRVWVASTGKKKGRGTPKRPLGPPTVETTGDASGLESWAGSKACQGGASGAARDMAATMALFDLAPELPVYRVLPPPFRDWWLARLEEERRRKEAEAQAARRRKDADFDRRCDALVARLLDLFADDDDDEPREAASRKEEAPLDSWEDLVDDDDRANHDPDDDDEVEKTGVEEAAASRTTTEEAPRGETTDDVALRRGSGGGGGEARRREGDALRREWLEHKRRSSQYRKHASSRAKLPAAGAREEFLRACGESQGVVVCGETGSGKTTQLPQFLLDEALSEGGERARACRIVVTQPRRVAAASVARRVAEEIDEPLGGLVGLQMRHERRVSRRTKLLFCTTGVLLRGLDDDFFSGATHVVLDEIHERAAESDLVLAALRRRVAAGARTRLVLMSATVDAALFRGYLLEKSKKTTTTTTTTTPVVRVPGRAFPVADYYLEDLDATKRDAPEDEPERLDYDLVAAAVEAVFAGRFADGAGGRPESGAVLVFLPGVGEIRRAADRLRGCGSPVVPLHATAAKEDQRRAFEPAKPGSWKVVLSTNVAESSVTLPDVSCVIDAGRVKEVQHRDTAGIACSTLAVAWCSRASARQRAGRAGRVRPGVCVRLYSRAFYDKNMPEHAMPELQRVPLDELLLTLKAVDGGNKFGSASAWLGECPEPPPSHAVRAALADLASLGALEGAVLNNGDDDASLHLTPLGAHLARLPVHPRLAKMLVLSAVFGAARAASTSPPGADLVASGRALDAYRRDARAVARFGLREPALRDALDAREHFVSLLARAGLVCDRRDPDANLVAAVLVGALAPNLARRRRSDGAFDVPRKLLVVSSNNTSVSEDAPSKKVRLEKARLDASSFLEPPALLLKEDDLFYAFFARRWEAKRSRLLVSGCALATPRALLLVYPGDVVVHHAKRRATIAGWIHLHDMPAQTAVLLRDLRLKLAAALAELFQRPPATFGFSDEAKAIVKVVKTILQDDPLRAISGE</sequence>
<dbReference type="InterPro" id="IPR048333">
    <property type="entry name" value="HA2_WH"/>
</dbReference>
<dbReference type="Gene3D" id="1.20.120.1080">
    <property type="match status" value="1"/>
</dbReference>
<gene>
    <name evidence="6" type="ORF">CTAYLR_010701</name>
</gene>
<evidence type="ECO:0000256" key="3">
    <source>
        <dbReference type="SAM" id="MobiDB-lite"/>
    </source>
</evidence>
<feature type="region of interest" description="Disordered" evidence="3">
    <location>
        <begin position="145"/>
        <end position="187"/>
    </location>
</feature>
<protein>
    <recommendedName>
        <fullName evidence="8">ATP-dependent RNA helicase</fullName>
    </recommendedName>
</protein>
<feature type="compositionally biased region" description="Low complexity" evidence="3">
    <location>
        <begin position="215"/>
        <end position="245"/>
    </location>
</feature>
<evidence type="ECO:0000313" key="7">
    <source>
        <dbReference type="Proteomes" id="UP001230188"/>
    </source>
</evidence>